<dbReference type="RefSeq" id="WP_143744620.1">
    <property type="nucleotide sequence ID" value="NZ_FTPD01000023.1"/>
</dbReference>
<dbReference type="EMBL" id="FTPD01000023">
    <property type="protein sequence ID" value="SIT57089.1"/>
    <property type="molecule type" value="Genomic_DNA"/>
</dbReference>
<name>A0A1R3VB37_9HYPH</name>
<evidence type="ECO:0000313" key="2">
    <source>
        <dbReference type="Proteomes" id="UP000188388"/>
    </source>
</evidence>
<keyword evidence="2" id="KW-1185">Reference proteome</keyword>
<dbReference type="Proteomes" id="UP000188388">
    <property type="component" value="Unassembled WGS sequence"/>
</dbReference>
<sequence>MPGFSSTSRQVTSASARLDPQSTLIAATRHDGLGGRLFLAMANAKSLADMLDTVSDSTGRAIPGTSNFILSRRCARKECSADFIEKHWLGPKNQAAQFGVLENTAFTRSKQKRARKTRKSAGYE</sequence>
<dbReference type="AlphaFoldDB" id="A0A1R3VB37"/>
<protein>
    <submittedName>
        <fullName evidence="1">Uncharacterized protein</fullName>
    </submittedName>
</protein>
<dbReference type="STRING" id="1631249.BQ8794_30538"/>
<organism evidence="1 2">
    <name type="scientific">Mesorhizobium prunaredense</name>
    <dbReference type="NCBI Taxonomy" id="1631249"/>
    <lineage>
        <taxon>Bacteria</taxon>
        <taxon>Pseudomonadati</taxon>
        <taxon>Pseudomonadota</taxon>
        <taxon>Alphaproteobacteria</taxon>
        <taxon>Hyphomicrobiales</taxon>
        <taxon>Phyllobacteriaceae</taxon>
        <taxon>Mesorhizobium</taxon>
    </lineage>
</organism>
<gene>
    <name evidence="1" type="ORF">BQ8794_30538</name>
</gene>
<accession>A0A1R3VB37</accession>
<reference evidence="2" key="1">
    <citation type="submission" date="2017-01" db="EMBL/GenBank/DDBJ databases">
        <authorList>
            <person name="Brunel B."/>
        </authorList>
    </citation>
    <scope>NUCLEOTIDE SEQUENCE [LARGE SCALE GENOMIC DNA]</scope>
</reference>
<evidence type="ECO:0000313" key="1">
    <source>
        <dbReference type="EMBL" id="SIT57089.1"/>
    </source>
</evidence>
<proteinExistence type="predicted"/>